<protein>
    <submittedName>
        <fullName evidence="1">Uncharacterized protein</fullName>
    </submittedName>
</protein>
<dbReference type="Proteomes" id="UP000054477">
    <property type="component" value="Unassembled WGS sequence"/>
</dbReference>
<accession>A0A0C9WZE8</accession>
<dbReference type="AlphaFoldDB" id="A0A0C9WZE8"/>
<gene>
    <name evidence="1" type="ORF">K443DRAFT_15005</name>
</gene>
<dbReference type="EMBL" id="KN839126">
    <property type="protein sequence ID" value="KIJ90706.1"/>
    <property type="molecule type" value="Genomic_DNA"/>
</dbReference>
<name>A0A0C9WZE8_9AGAR</name>
<sequence length="195" mass="22268">MAGQYNRHLSPLSFFESSNRQLNHRTEGQWPSMTLGSSNQTFQSNFDSRGHNVAPIYDDHTFLARLATATETDLLRVQNPAFMALHNNIPFLKGQLTAQRELIMELKDMRQYRSAPQAPAHMQDTAPTIAAIPPSPAECREDDFADGKYWKRERWVEYQKKCEERGKGYKKLGFLTDTDGDEIDDVRLATITNTA</sequence>
<dbReference type="HOGENOM" id="CLU_1396537_0_0_1"/>
<keyword evidence="2" id="KW-1185">Reference proteome</keyword>
<evidence type="ECO:0000313" key="1">
    <source>
        <dbReference type="EMBL" id="KIJ90706.1"/>
    </source>
</evidence>
<evidence type="ECO:0000313" key="2">
    <source>
        <dbReference type="Proteomes" id="UP000054477"/>
    </source>
</evidence>
<proteinExistence type="predicted"/>
<reference evidence="2" key="2">
    <citation type="submission" date="2015-01" db="EMBL/GenBank/DDBJ databases">
        <title>Evolutionary Origins and Diversification of the Mycorrhizal Mutualists.</title>
        <authorList>
            <consortium name="DOE Joint Genome Institute"/>
            <consortium name="Mycorrhizal Genomics Consortium"/>
            <person name="Kohler A."/>
            <person name="Kuo A."/>
            <person name="Nagy L.G."/>
            <person name="Floudas D."/>
            <person name="Copeland A."/>
            <person name="Barry K.W."/>
            <person name="Cichocki N."/>
            <person name="Veneault-Fourrey C."/>
            <person name="LaButti K."/>
            <person name="Lindquist E.A."/>
            <person name="Lipzen A."/>
            <person name="Lundell T."/>
            <person name="Morin E."/>
            <person name="Murat C."/>
            <person name="Riley R."/>
            <person name="Ohm R."/>
            <person name="Sun H."/>
            <person name="Tunlid A."/>
            <person name="Henrissat B."/>
            <person name="Grigoriev I.V."/>
            <person name="Hibbett D.S."/>
            <person name="Martin F."/>
        </authorList>
    </citation>
    <scope>NUCLEOTIDE SEQUENCE [LARGE SCALE GENOMIC DNA]</scope>
    <source>
        <strain evidence="2">LaAM-08-1</strain>
    </source>
</reference>
<reference evidence="1 2" key="1">
    <citation type="submission" date="2014-04" db="EMBL/GenBank/DDBJ databases">
        <authorList>
            <consortium name="DOE Joint Genome Institute"/>
            <person name="Kuo A."/>
            <person name="Kohler A."/>
            <person name="Nagy L.G."/>
            <person name="Floudas D."/>
            <person name="Copeland A."/>
            <person name="Barry K.W."/>
            <person name="Cichocki N."/>
            <person name="Veneault-Fourrey C."/>
            <person name="LaButti K."/>
            <person name="Lindquist E.A."/>
            <person name="Lipzen A."/>
            <person name="Lundell T."/>
            <person name="Morin E."/>
            <person name="Murat C."/>
            <person name="Sun H."/>
            <person name="Tunlid A."/>
            <person name="Henrissat B."/>
            <person name="Grigoriev I.V."/>
            <person name="Hibbett D.S."/>
            <person name="Martin F."/>
            <person name="Nordberg H.P."/>
            <person name="Cantor M.N."/>
            <person name="Hua S.X."/>
        </authorList>
    </citation>
    <scope>NUCLEOTIDE SEQUENCE [LARGE SCALE GENOMIC DNA]</scope>
    <source>
        <strain evidence="1 2">LaAM-08-1</strain>
    </source>
</reference>
<organism evidence="1 2">
    <name type="scientific">Laccaria amethystina LaAM-08-1</name>
    <dbReference type="NCBI Taxonomy" id="1095629"/>
    <lineage>
        <taxon>Eukaryota</taxon>
        <taxon>Fungi</taxon>
        <taxon>Dikarya</taxon>
        <taxon>Basidiomycota</taxon>
        <taxon>Agaricomycotina</taxon>
        <taxon>Agaricomycetes</taxon>
        <taxon>Agaricomycetidae</taxon>
        <taxon>Agaricales</taxon>
        <taxon>Agaricineae</taxon>
        <taxon>Hydnangiaceae</taxon>
        <taxon>Laccaria</taxon>
    </lineage>
</organism>